<dbReference type="AlphaFoldDB" id="L1MA36"/>
<gene>
    <name evidence="1" type="ORF">HMPREF9997_02477</name>
</gene>
<dbReference type="Proteomes" id="UP000010445">
    <property type="component" value="Unassembled WGS sequence"/>
</dbReference>
<dbReference type="eggNOG" id="ENOG5030ICK">
    <property type="taxonomic scope" value="Bacteria"/>
</dbReference>
<reference evidence="1 2" key="1">
    <citation type="submission" date="2012-05" db="EMBL/GenBank/DDBJ databases">
        <authorList>
            <person name="Weinstock G."/>
            <person name="Sodergren E."/>
            <person name="Lobos E.A."/>
            <person name="Fulton L."/>
            <person name="Fulton R."/>
            <person name="Courtney L."/>
            <person name="Fronick C."/>
            <person name="O'Laughlin M."/>
            <person name="Godfrey J."/>
            <person name="Wilson R.M."/>
            <person name="Miner T."/>
            <person name="Farmer C."/>
            <person name="Delehaunty K."/>
            <person name="Cordes M."/>
            <person name="Minx P."/>
            <person name="Tomlinson C."/>
            <person name="Chen J."/>
            <person name="Wollam A."/>
            <person name="Pepin K.H."/>
            <person name="Bhonagiri V."/>
            <person name="Zhang X."/>
            <person name="Suruliraj S."/>
            <person name="Warren W."/>
            <person name="Mitreva M."/>
            <person name="Mardis E.R."/>
            <person name="Wilson R.K."/>
        </authorList>
    </citation>
    <scope>NUCLEOTIDE SEQUENCE [LARGE SCALE GENOMIC DNA]</scope>
    <source>
        <strain evidence="1 2">F0235</strain>
    </source>
</reference>
<evidence type="ECO:0000313" key="2">
    <source>
        <dbReference type="Proteomes" id="UP000010445"/>
    </source>
</evidence>
<dbReference type="STRING" id="1035195.HMPREF9997_02477"/>
<dbReference type="EMBL" id="AMEM01000040">
    <property type="protein sequence ID" value="EKX88113.1"/>
    <property type="molecule type" value="Genomic_DNA"/>
</dbReference>
<name>L1MA36_9CORY</name>
<organism evidence="1 2">
    <name type="scientific">Corynebacterium durum F0235</name>
    <dbReference type="NCBI Taxonomy" id="1035195"/>
    <lineage>
        <taxon>Bacteria</taxon>
        <taxon>Bacillati</taxon>
        <taxon>Actinomycetota</taxon>
        <taxon>Actinomycetes</taxon>
        <taxon>Mycobacteriales</taxon>
        <taxon>Corynebacteriaceae</taxon>
        <taxon>Corynebacterium</taxon>
    </lineage>
</organism>
<comment type="caution">
    <text evidence="1">The sequence shown here is derived from an EMBL/GenBank/DDBJ whole genome shotgun (WGS) entry which is preliminary data.</text>
</comment>
<proteinExistence type="predicted"/>
<dbReference type="HOGENOM" id="CLU_047808_0_0_11"/>
<keyword evidence="2" id="KW-1185">Reference proteome</keyword>
<sequence length="324" mass="36916">MSLIKGIKKFFGMDPDQFKDHVFPELTRQQADRFRALLHKEFRQRGIEIELMQRIVSLEFPSGTRGTIDLENLYRTLSQDPERMEELVADFVPHVLSFPETESLTDAEFYSVLKIRLMAPPAQPLPKQDDWMEWPFSKDIVVQLVQDGEHTIASLNSDVALSHGDPADLIRIGERNTWQELVDADVDVEHFAPDHDSPGASMWAVESNSFFTGSAPLFLEKILQRWIPDLDQRAGVLFAVPHRHLLLAREVTQGTNLFEGVNFMSKIAYQQWESQAGPISPSLHLMYAGELTAISEFATDEEGKVIMGIRPTDYLMDMLNSDQQ</sequence>
<evidence type="ECO:0000313" key="1">
    <source>
        <dbReference type="EMBL" id="EKX88113.1"/>
    </source>
</evidence>
<dbReference type="OrthoDB" id="4392217at2"/>
<protein>
    <submittedName>
        <fullName evidence="1">Uncharacterized protein</fullName>
    </submittedName>
</protein>
<dbReference type="PATRIC" id="fig|1035195.3.peg.2212"/>
<accession>L1MA36</accession>